<dbReference type="Pfam" id="PF00172">
    <property type="entry name" value="Zn_clus"/>
    <property type="match status" value="1"/>
</dbReference>
<evidence type="ECO:0000259" key="4">
    <source>
        <dbReference type="PROSITE" id="PS50048"/>
    </source>
</evidence>
<dbReference type="Pfam" id="PF11951">
    <property type="entry name" value="Fungal_trans_2"/>
    <property type="match status" value="1"/>
</dbReference>
<evidence type="ECO:0000256" key="3">
    <source>
        <dbReference type="SAM" id="MobiDB-lite"/>
    </source>
</evidence>
<dbReference type="GO" id="GO:0000981">
    <property type="term" value="F:DNA-binding transcription factor activity, RNA polymerase II-specific"/>
    <property type="evidence" value="ECO:0007669"/>
    <property type="project" value="InterPro"/>
</dbReference>
<dbReference type="PROSITE" id="PS50048">
    <property type="entry name" value="ZN2_CY6_FUNGAL_2"/>
    <property type="match status" value="1"/>
</dbReference>
<gene>
    <name evidence="5" type="ORF">C8A03DRAFT_12213</name>
</gene>
<organism evidence="5 6">
    <name type="scientific">Achaetomium macrosporum</name>
    <dbReference type="NCBI Taxonomy" id="79813"/>
    <lineage>
        <taxon>Eukaryota</taxon>
        <taxon>Fungi</taxon>
        <taxon>Dikarya</taxon>
        <taxon>Ascomycota</taxon>
        <taxon>Pezizomycotina</taxon>
        <taxon>Sordariomycetes</taxon>
        <taxon>Sordariomycetidae</taxon>
        <taxon>Sordariales</taxon>
        <taxon>Chaetomiaceae</taxon>
        <taxon>Achaetomium</taxon>
    </lineage>
</organism>
<dbReference type="AlphaFoldDB" id="A0AAN7CGD6"/>
<evidence type="ECO:0000313" key="6">
    <source>
        <dbReference type="Proteomes" id="UP001303760"/>
    </source>
</evidence>
<feature type="region of interest" description="Disordered" evidence="3">
    <location>
        <begin position="1"/>
        <end position="22"/>
    </location>
</feature>
<dbReference type="PANTHER" id="PTHR31001">
    <property type="entry name" value="UNCHARACTERIZED TRANSCRIPTIONAL REGULATORY PROTEIN"/>
    <property type="match status" value="1"/>
</dbReference>
<sequence>MKRKAFDTAEEPQHGRRQPQTSCDSCRKRKLKCDRGSPCSNCAEAVLPSDSILQRLRALEEAVFNSSSGNHFGRPHDAFYASPSCTTLSPATTCEDNQHAQTAKILDATIEPHSPCVQVLGLFGNLKFGIAPASWPFADNPTTEKGLVWMMPREQATALVQDYLDHVYPILPVIHGSTTQNQVMEFYAQLSRGEQIKPRVAALLLSISAISAYFWRPDAAQHSRFASAEEATQASLAWRKWSFDILTESQGSSLNSTLEDLQAWTLLSFMVHNVDGCSGRFRFLHNCALNAARELRVHLVDSPRSESKDDRVSRELKRRLWWQLVGTDWMLGFMGGPTEGTYSIHPRHMNVRYPRNLNDNDIAAWDESTTAPLNVHTQMSFSLQRIRIAEIARSILDARQPGSPEVDITDYNQVLALDRRFEQAFMDLPPFYQLHHGSPFHPERDSSLELQRVLIQLGLLSRRARLHRPFLLQGNRDDPRHRQSRDICLQSTRTAVAISVSIIESSLGVSDSSDHEPPRRPHTGEARLSVHRVGTIISHVFMACTALAFCAGVQGQEQGTTTNSTAATVQAELEHACRVLAILGADSHMAAGMVRNLVGLLRRYRVQGVDGAAMLDQLGGKEEGPEKATKGDGKNQPAAAPVPVPRQVSDSRRLSGIPTSATLREDIVQQQQQQQMVAVEKGSTAVLTDETAGGFSLDCLDGLWNEFIMGSNDDYSQLFADLDYYCGTT</sequence>
<dbReference type="InterPro" id="IPR050613">
    <property type="entry name" value="Sec_Metabolite_Reg"/>
</dbReference>
<dbReference type="EMBL" id="MU860020">
    <property type="protein sequence ID" value="KAK4241530.1"/>
    <property type="molecule type" value="Genomic_DNA"/>
</dbReference>
<dbReference type="InterPro" id="IPR001138">
    <property type="entry name" value="Zn2Cys6_DnaBD"/>
</dbReference>
<dbReference type="InterPro" id="IPR021858">
    <property type="entry name" value="Fun_TF"/>
</dbReference>
<reference evidence="5" key="2">
    <citation type="submission" date="2023-05" db="EMBL/GenBank/DDBJ databases">
        <authorList>
            <consortium name="Lawrence Berkeley National Laboratory"/>
            <person name="Steindorff A."/>
            <person name="Hensen N."/>
            <person name="Bonometti L."/>
            <person name="Westerberg I."/>
            <person name="Brannstrom I.O."/>
            <person name="Guillou S."/>
            <person name="Cros-Aarteil S."/>
            <person name="Calhoun S."/>
            <person name="Haridas S."/>
            <person name="Kuo A."/>
            <person name="Mondo S."/>
            <person name="Pangilinan J."/>
            <person name="Riley R."/>
            <person name="Labutti K."/>
            <person name="Andreopoulos B."/>
            <person name="Lipzen A."/>
            <person name="Chen C."/>
            <person name="Yanf M."/>
            <person name="Daum C."/>
            <person name="Ng V."/>
            <person name="Clum A."/>
            <person name="Ohm R."/>
            <person name="Martin F."/>
            <person name="Silar P."/>
            <person name="Natvig D."/>
            <person name="Lalanne C."/>
            <person name="Gautier V."/>
            <person name="Ament-Velasquez S.L."/>
            <person name="Kruys A."/>
            <person name="Hutchinson M.I."/>
            <person name="Powell A.J."/>
            <person name="Barry K."/>
            <person name="Miller A.N."/>
            <person name="Grigoriev I.V."/>
            <person name="Debuchy R."/>
            <person name="Gladieux P."/>
            <person name="Thoren M.H."/>
            <person name="Johannesson H."/>
        </authorList>
    </citation>
    <scope>NUCLEOTIDE SEQUENCE</scope>
    <source>
        <strain evidence="5">CBS 532.94</strain>
    </source>
</reference>
<dbReference type="CDD" id="cd12148">
    <property type="entry name" value="fungal_TF_MHR"/>
    <property type="match status" value="1"/>
</dbReference>
<proteinExistence type="predicted"/>
<evidence type="ECO:0000256" key="2">
    <source>
        <dbReference type="ARBA" id="ARBA00023242"/>
    </source>
</evidence>
<dbReference type="Gene3D" id="4.10.240.10">
    <property type="entry name" value="Zn(2)-C6 fungal-type DNA-binding domain"/>
    <property type="match status" value="1"/>
</dbReference>
<keyword evidence="2" id="KW-0539">Nucleus</keyword>
<comment type="caution">
    <text evidence="5">The sequence shown here is derived from an EMBL/GenBank/DDBJ whole genome shotgun (WGS) entry which is preliminary data.</text>
</comment>
<feature type="compositionally biased region" description="Basic and acidic residues" evidence="3">
    <location>
        <begin position="619"/>
        <end position="633"/>
    </location>
</feature>
<dbReference type="PANTHER" id="PTHR31001:SF90">
    <property type="entry name" value="CENTROMERE DNA-BINDING PROTEIN COMPLEX CBF3 SUBUNIT B"/>
    <property type="match status" value="1"/>
</dbReference>
<evidence type="ECO:0000313" key="5">
    <source>
        <dbReference type="EMBL" id="KAK4241530.1"/>
    </source>
</evidence>
<dbReference type="GO" id="GO:0005634">
    <property type="term" value="C:nucleus"/>
    <property type="evidence" value="ECO:0007669"/>
    <property type="project" value="UniProtKB-SubCell"/>
</dbReference>
<feature type="region of interest" description="Disordered" evidence="3">
    <location>
        <begin position="617"/>
        <end position="653"/>
    </location>
</feature>
<keyword evidence="6" id="KW-1185">Reference proteome</keyword>
<dbReference type="Proteomes" id="UP001303760">
    <property type="component" value="Unassembled WGS sequence"/>
</dbReference>
<dbReference type="SUPFAM" id="SSF57701">
    <property type="entry name" value="Zn2/Cys6 DNA-binding domain"/>
    <property type="match status" value="1"/>
</dbReference>
<dbReference type="GO" id="GO:0008270">
    <property type="term" value="F:zinc ion binding"/>
    <property type="evidence" value="ECO:0007669"/>
    <property type="project" value="InterPro"/>
</dbReference>
<evidence type="ECO:0000256" key="1">
    <source>
        <dbReference type="ARBA" id="ARBA00004123"/>
    </source>
</evidence>
<protein>
    <recommendedName>
        <fullName evidence="4">Zn(2)-C6 fungal-type domain-containing protein</fullName>
    </recommendedName>
</protein>
<reference evidence="5" key="1">
    <citation type="journal article" date="2023" name="Mol. Phylogenet. Evol.">
        <title>Genome-scale phylogeny and comparative genomics of the fungal order Sordariales.</title>
        <authorList>
            <person name="Hensen N."/>
            <person name="Bonometti L."/>
            <person name="Westerberg I."/>
            <person name="Brannstrom I.O."/>
            <person name="Guillou S."/>
            <person name="Cros-Aarteil S."/>
            <person name="Calhoun S."/>
            <person name="Haridas S."/>
            <person name="Kuo A."/>
            <person name="Mondo S."/>
            <person name="Pangilinan J."/>
            <person name="Riley R."/>
            <person name="LaButti K."/>
            <person name="Andreopoulos B."/>
            <person name="Lipzen A."/>
            <person name="Chen C."/>
            <person name="Yan M."/>
            <person name="Daum C."/>
            <person name="Ng V."/>
            <person name="Clum A."/>
            <person name="Steindorff A."/>
            <person name="Ohm R.A."/>
            <person name="Martin F."/>
            <person name="Silar P."/>
            <person name="Natvig D.O."/>
            <person name="Lalanne C."/>
            <person name="Gautier V."/>
            <person name="Ament-Velasquez S.L."/>
            <person name="Kruys A."/>
            <person name="Hutchinson M.I."/>
            <person name="Powell A.J."/>
            <person name="Barry K."/>
            <person name="Miller A.N."/>
            <person name="Grigoriev I.V."/>
            <person name="Debuchy R."/>
            <person name="Gladieux P."/>
            <person name="Hiltunen Thoren M."/>
            <person name="Johannesson H."/>
        </authorList>
    </citation>
    <scope>NUCLEOTIDE SEQUENCE</scope>
    <source>
        <strain evidence="5">CBS 532.94</strain>
    </source>
</reference>
<feature type="domain" description="Zn(2)-C6 fungal-type" evidence="4">
    <location>
        <begin position="22"/>
        <end position="44"/>
    </location>
</feature>
<feature type="compositionally biased region" description="Basic and acidic residues" evidence="3">
    <location>
        <begin position="1"/>
        <end position="14"/>
    </location>
</feature>
<dbReference type="CDD" id="cd00067">
    <property type="entry name" value="GAL4"/>
    <property type="match status" value="1"/>
</dbReference>
<accession>A0AAN7CGD6</accession>
<dbReference type="InterPro" id="IPR036864">
    <property type="entry name" value="Zn2-C6_fun-type_DNA-bd_sf"/>
</dbReference>
<dbReference type="SMART" id="SM00066">
    <property type="entry name" value="GAL4"/>
    <property type="match status" value="1"/>
</dbReference>
<comment type="subcellular location">
    <subcellularLocation>
        <location evidence="1">Nucleus</location>
    </subcellularLocation>
</comment>
<name>A0AAN7CGD6_9PEZI</name>